<keyword evidence="2" id="KW-1185">Reference proteome</keyword>
<evidence type="ECO:0000313" key="1">
    <source>
        <dbReference type="EMBL" id="MSS36610.1"/>
    </source>
</evidence>
<reference evidence="1 2" key="1">
    <citation type="submission" date="2019-08" db="EMBL/GenBank/DDBJ databases">
        <title>In-depth cultivation of the pig gut microbiome towards novel bacterial diversity and tailored functional studies.</title>
        <authorList>
            <person name="Wylensek D."/>
            <person name="Hitch T.C.A."/>
            <person name="Clavel T."/>
        </authorList>
    </citation>
    <scope>NUCLEOTIDE SEQUENCE [LARGE SCALE GENOMIC DNA]</scope>
    <source>
        <strain evidence="1 2">WCA-389-WT-23D1</strain>
    </source>
</reference>
<proteinExistence type="predicted"/>
<organism evidence="1 2">
    <name type="scientific">Clostridium porci</name>
    <dbReference type="NCBI Taxonomy" id="2605778"/>
    <lineage>
        <taxon>Bacteria</taxon>
        <taxon>Bacillati</taxon>
        <taxon>Bacillota</taxon>
        <taxon>Clostridia</taxon>
        <taxon>Eubacteriales</taxon>
        <taxon>Clostridiaceae</taxon>
        <taxon>Clostridium</taxon>
    </lineage>
</organism>
<accession>A0A7X2TCJ4</accession>
<dbReference type="RefSeq" id="WP_154472055.1">
    <property type="nucleotide sequence ID" value="NZ_DBEWUL010000027.1"/>
</dbReference>
<sequence length="172" mass="19966">MTTNQLQEALIREIEDISRDISFVNYKQEPAALKGYLQAIPIFPVFENQPLGTDYDMLSEEMTENRLFPYFVVRVDGAEYCKPKEDMGEVNQAHVMIAFAIYDDNPELKGYFTLTAIMERVIMRFQRNPVLGSFFCSRTMKTAYQEDDAFPQFFGGIEMLWYLPDISVEGFT</sequence>
<gene>
    <name evidence="1" type="ORF">FYJ39_08500</name>
</gene>
<comment type="caution">
    <text evidence="1">The sequence shown here is derived from an EMBL/GenBank/DDBJ whole genome shotgun (WGS) entry which is preliminary data.</text>
</comment>
<name>A0A7X2TCJ4_9CLOT</name>
<dbReference type="AlphaFoldDB" id="A0A7X2TCJ4"/>
<dbReference type="EMBL" id="VUMD01000006">
    <property type="protein sequence ID" value="MSS36610.1"/>
    <property type="molecule type" value="Genomic_DNA"/>
</dbReference>
<protein>
    <submittedName>
        <fullName evidence="1">Uncharacterized protein</fullName>
    </submittedName>
</protein>
<dbReference type="Proteomes" id="UP000429958">
    <property type="component" value="Unassembled WGS sequence"/>
</dbReference>
<evidence type="ECO:0000313" key="2">
    <source>
        <dbReference type="Proteomes" id="UP000429958"/>
    </source>
</evidence>